<evidence type="ECO:0000256" key="12">
    <source>
        <dbReference type="HAMAP-Rule" id="MF_00974"/>
    </source>
</evidence>
<evidence type="ECO:0000259" key="15">
    <source>
        <dbReference type="PROSITE" id="PS50880"/>
    </source>
</evidence>
<evidence type="ECO:0000256" key="4">
    <source>
        <dbReference type="ARBA" id="ARBA00022695"/>
    </source>
</evidence>
<dbReference type="InterPro" id="IPR050219">
    <property type="entry name" value="DnaG_primase"/>
</dbReference>
<dbReference type="SMART" id="SM00400">
    <property type="entry name" value="ZnF_CHCC"/>
    <property type="match status" value="1"/>
</dbReference>
<dbReference type="Proteomes" id="UP000294614">
    <property type="component" value="Unassembled WGS sequence"/>
</dbReference>
<keyword evidence="3 12" id="KW-0808">Transferase</keyword>
<dbReference type="AlphaFoldDB" id="A0A4R1K8A1"/>
<gene>
    <name evidence="12" type="primary">dnaG</name>
    <name evidence="16" type="ORF">C8D98_1412</name>
</gene>
<comment type="domain">
    <text evidence="12">Contains an N-terminal zinc-binding domain, a central core domain that contains the primase activity, and a C-terminal DnaB-binding domain.</text>
</comment>
<dbReference type="Pfam" id="PF01807">
    <property type="entry name" value="Zn_ribbon_DnaG"/>
    <property type="match status" value="1"/>
</dbReference>
<proteinExistence type="inferred from homology"/>
<evidence type="ECO:0000256" key="10">
    <source>
        <dbReference type="ARBA" id="ARBA00023125"/>
    </source>
</evidence>
<dbReference type="GO" id="GO:0003899">
    <property type="term" value="F:DNA-directed RNA polymerase activity"/>
    <property type="evidence" value="ECO:0007669"/>
    <property type="project" value="UniProtKB-UniRule"/>
</dbReference>
<dbReference type="InterPro" id="IPR002694">
    <property type="entry name" value="Znf_CHC2"/>
</dbReference>
<dbReference type="Pfam" id="PF08275">
    <property type="entry name" value="DNAG_N"/>
    <property type="match status" value="1"/>
</dbReference>
<name>A0A4R1K8A1_9BACT</name>
<keyword evidence="10 12" id="KW-0238">DNA-binding</keyword>
<dbReference type="Gene3D" id="3.90.580.10">
    <property type="entry name" value="Zinc finger, CHC2-type domain"/>
    <property type="match status" value="1"/>
</dbReference>
<keyword evidence="5 12" id="KW-0235">DNA replication</keyword>
<dbReference type="SUPFAM" id="SSF56731">
    <property type="entry name" value="DNA primase core"/>
    <property type="match status" value="1"/>
</dbReference>
<reference evidence="16 17" key="1">
    <citation type="submission" date="2019-03" db="EMBL/GenBank/DDBJ databases">
        <title>Genomic Encyclopedia of Type Strains, Phase IV (KMG-IV): sequencing the most valuable type-strain genomes for metagenomic binning, comparative biology and taxonomic classification.</title>
        <authorList>
            <person name="Goeker M."/>
        </authorList>
    </citation>
    <scope>NUCLEOTIDE SEQUENCE [LARGE SCALE GENOMIC DNA]</scope>
    <source>
        <strain evidence="16 17">DSM 24984</strain>
    </source>
</reference>
<evidence type="ECO:0000256" key="7">
    <source>
        <dbReference type="ARBA" id="ARBA00022771"/>
    </source>
</evidence>
<sequence length="572" mass="64739">MKIPSSKIDEILEASDIYEIINDVVPLKKLGNSFKGLCPFHSEKTPSFNVHPDKGFYHCFGCGTGGNIISFVMNYYSLPFPEAVRFLADRYGVEMEYEGAEVSQTAKDIAALHEELVLDSRRNLYSGIGKEALTYLKSRNFSDSLLEKFMVGWFPQKFDTEKYVRKYDKSVLINSGLFKEGQFGMRLMFFDRVMIPVRGVSGRTIAFSGRTISGQMPKYINSPETEIFKKRKVLFNLDHAKEHIRKKGHVLIVEGYFDVMRLHDKGFGNSVATMGTALTSDHVALLKRFTDDIYMLYDGDDAGYNSALKSLDVFVAADSFPSVIFLPKDDDPDTFLDREGAEGFGKLLETRKDLFVFTAETLAEAAGDMNSSLRALERMKQLLVKVKSPYRKEHYADKLAEIFNVGKEILKKDIDLSAANNSLKIVSKRPVRNTDRGTTYIYEREFIATLFKLPEDVALMQTENILPEFFNDKKLAEIYKKVLDVLRDGDNISVLLCSPDVGSELSEAVIKMPETDIYRLAAAAREKLISNSVMDTLSKAIQQSDGGADARELAIKRFEQARRMMHKRNSED</sequence>
<dbReference type="Gene3D" id="3.90.980.10">
    <property type="entry name" value="DNA primase, catalytic core, N-terminal domain"/>
    <property type="match status" value="1"/>
</dbReference>
<feature type="zinc finger region" description="CHC2-type" evidence="12 14">
    <location>
        <begin position="38"/>
        <end position="62"/>
    </location>
</feature>
<dbReference type="GO" id="GO:0005737">
    <property type="term" value="C:cytoplasm"/>
    <property type="evidence" value="ECO:0007669"/>
    <property type="project" value="TreeGrafter"/>
</dbReference>
<dbReference type="RefSeq" id="WP_132873322.1">
    <property type="nucleotide sequence ID" value="NZ_JAJUHT010000012.1"/>
</dbReference>
<organism evidence="16 17">
    <name type="scientific">Seleniivibrio woodruffii</name>
    <dbReference type="NCBI Taxonomy" id="1078050"/>
    <lineage>
        <taxon>Bacteria</taxon>
        <taxon>Pseudomonadati</taxon>
        <taxon>Deferribacterota</taxon>
        <taxon>Deferribacteres</taxon>
        <taxon>Deferribacterales</taxon>
        <taxon>Geovibrionaceae</taxon>
        <taxon>Seleniivibrio</taxon>
    </lineage>
</organism>
<comment type="caution">
    <text evidence="16">The sequence shown here is derived from an EMBL/GenBank/DDBJ whole genome shotgun (WGS) entry which is preliminary data.</text>
</comment>
<dbReference type="PANTHER" id="PTHR30313">
    <property type="entry name" value="DNA PRIMASE"/>
    <property type="match status" value="1"/>
</dbReference>
<comment type="cofactor">
    <cofactor evidence="12 13 14">
        <name>Zn(2+)</name>
        <dbReference type="ChEBI" id="CHEBI:29105"/>
    </cofactor>
    <text evidence="12 13 14">Binds 1 zinc ion per monomer.</text>
</comment>
<dbReference type="SMART" id="SM00493">
    <property type="entry name" value="TOPRIM"/>
    <property type="match status" value="1"/>
</dbReference>
<dbReference type="EC" id="2.7.7.101" evidence="12"/>
<feature type="domain" description="Toprim" evidence="15">
    <location>
        <begin position="248"/>
        <end position="340"/>
    </location>
</feature>
<evidence type="ECO:0000256" key="2">
    <source>
        <dbReference type="ARBA" id="ARBA00022515"/>
    </source>
</evidence>
<dbReference type="InterPro" id="IPR006171">
    <property type="entry name" value="TOPRIM_dom"/>
</dbReference>
<keyword evidence="1 12" id="KW-0240">DNA-directed RNA polymerase</keyword>
<dbReference type="GO" id="GO:1990077">
    <property type="term" value="C:primosome complex"/>
    <property type="evidence" value="ECO:0007669"/>
    <property type="project" value="UniProtKB-KW"/>
</dbReference>
<comment type="similarity">
    <text evidence="12 13">Belongs to the DnaG primase family.</text>
</comment>
<keyword evidence="7 12" id="KW-0863">Zinc-finger</keyword>
<dbReference type="GO" id="GO:0008270">
    <property type="term" value="F:zinc ion binding"/>
    <property type="evidence" value="ECO:0007669"/>
    <property type="project" value="UniProtKB-UniRule"/>
</dbReference>
<evidence type="ECO:0000256" key="14">
    <source>
        <dbReference type="PIRSR" id="PIRSR002811-1"/>
    </source>
</evidence>
<dbReference type="SUPFAM" id="SSF57783">
    <property type="entry name" value="Zinc beta-ribbon"/>
    <property type="match status" value="1"/>
</dbReference>
<dbReference type="PROSITE" id="PS50880">
    <property type="entry name" value="TOPRIM"/>
    <property type="match status" value="1"/>
</dbReference>
<keyword evidence="6 12" id="KW-0479">Metal-binding</keyword>
<evidence type="ECO:0000256" key="5">
    <source>
        <dbReference type="ARBA" id="ARBA00022705"/>
    </source>
</evidence>
<dbReference type="Pfam" id="PF13662">
    <property type="entry name" value="Toprim_4"/>
    <property type="match status" value="1"/>
</dbReference>
<dbReference type="InterPro" id="IPR013264">
    <property type="entry name" value="DNAG_N"/>
</dbReference>
<evidence type="ECO:0000313" key="16">
    <source>
        <dbReference type="EMBL" id="TCK60536.1"/>
    </source>
</evidence>
<dbReference type="NCBIfam" id="TIGR01391">
    <property type="entry name" value="dnaG"/>
    <property type="match status" value="1"/>
</dbReference>
<dbReference type="InterPro" id="IPR036977">
    <property type="entry name" value="DNA_primase_Znf_CHC2"/>
</dbReference>
<dbReference type="EMBL" id="SMGG01000004">
    <property type="protein sequence ID" value="TCK60536.1"/>
    <property type="molecule type" value="Genomic_DNA"/>
</dbReference>
<dbReference type="HAMAP" id="MF_00974">
    <property type="entry name" value="DNA_primase_DnaG"/>
    <property type="match status" value="1"/>
</dbReference>
<dbReference type="CDD" id="cd03364">
    <property type="entry name" value="TOPRIM_DnaG_primases"/>
    <property type="match status" value="1"/>
</dbReference>
<dbReference type="GO" id="GO:0000428">
    <property type="term" value="C:DNA-directed RNA polymerase complex"/>
    <property type="evidence" value="ECO:0007669"/>
    <property type="project" value="UniProtKB-KW"/>
</dbReference>
<keyword evidence="8 12" id="KW-0862">Zinc</keyword>
<evidence type="ECO:0000313" key="17">
    <source>
        <dbReference type="Proteomes" id="UP000294614"/>
    </source>
</evidence>
<dbReference type="InterPro" id="IPR037068">
    <property type="entry name" value="DNA_primase_core_N_sf"/>
</dbReference>
<dbReference type="GO" id="GO:0003677">
    <property type="term" value="F:DNA binding"/>
    <property type="evidence" value="ECO:0007669"/>
    <property type="project" value="UniProtKB-KW"/>
</dbReference>
<comment type="catalytic activity">
    <reaction evidence="12">
        <text>ssDNA + n NTP = ssDNA/pppN(pN)n-1 hybrid + (n-1) diphosphate.</text>
        <dbReference type="EC" id="2.7.7.101"/>
    </reaction>
</comment>
<keyword evidence="9" id="KW-0460">Magnesium</keyword>
<comment type="function">
    <text evidence="12 13">RNA polymerase that catalyzes the synthesis of short RNA molecules used as primers for DNA polymerase during DNA replication.</text>
</comment>
<dbReference type="InterPro" id="IPR034151">
    <property type="entry name" value="TOPRIM_DnaG_bac"/>
</dbReference>
<dbReference type="GO" id="GO:0006269">
    <property type="term" value="P:DNA replication, synthesis of primer"/>
    <property type="evidence" value="ECO:0007669"/>
    <property type="project" value="UniProtKB-UniRule"/>
</dbReference>
<evidence type="ECO:0000256" key="1">
    <source>
        <dbReference type="ARBA" id="ARBA00022478"/>
    </source>
</evidence>
<dbReference type="Pfam" id="PF10410">
    <property type="entry name" value="DnaB_bind"/>
    <property type="match status" value="1"/>
</dbReference>
<evidence type="ECO:0000256" key="6">
    <source>
        <dbReference type="ARBA" id="ARBA00022723"/>
    </source>
</evidence>
<evidence type="ECO:0000256" key="9">
    <source>
        <dbReference type="ARBA" id="ARBA00022842"/>
    </source>
</evidence>
<protein>
    <recommendedName>
        <fullName evidence="12 13">DNA primase</fullName>
        <ecNumber evidence="12">2.7.7.101</ecNumber>
    </recommendedName>
</protein>
<comment type="subunit">
    <text evidence="12">Monomer. Interacts with DnaB.</text>
</comment>
<evidence type="ECO:0000256" key="13">
    <source>
        <dbReference type="PIRNR" id="PIRNR002811"/>
    </source>
</evidence>
<evidence type="ECO:0000256" key="11">
    <source>
        <dbReference type="ARBA" id="ARBA00023163"/>
    </source>
</evidence>
<dbReference type="OrthoDB" id="9803773at2"/>
<keyword evidence="4 12" id="KW-0548">Nucleotidyltransferase</keyword>
<dbReference type="Gene3D" id="3.40.1360.10">
    <property type="match status" value="1"/>
</dbReference>
<keyword evidence="17" id="KW-1185">Reference proteome</keyword>
<dbReference type="PANTHER" id="PTHR30313:SF2">
    <property type="entry name" value="DNA PRIMASE"/>
    <property type="match status" value="1"/>
</dbReference>
<dbReference type="PIRSF" id="PIRSF002811">
    <property type="entry name" value="DnaG"/>
    <property type="match status" value="1"/>
</dbReference>
<dbReference type="FunFam" id="3.90.580.10:FF:000001">
    <property type="entry name" value="DNA primase"/>
    <property type="match status" value="1"/>
</dbReference>
<dbReference type="InterPro" id="IPR006295">
    <property type="entry name" value="DNA_primase_DnaG"/>
</dbReference>
<dbReference type="InterPro" id="IPR030846">
    <property type="entry name" value="DnaG_bac"/>
</dbReference>
<evidence type="ECO:0000256" key="3">
    <source>
        <dbReference type="ARBA" id="ARBA00022679"/>
    </source>
</evidence>
<keyword evidence="2 12" id="KW-0639">Primosome</keyword>
<evidence type="ECO:0000256" key="8">
    <source>
        <dbReference type="ARBA" id="ARBA00022833"/>
    </source>
</evidence>
<accession>A0A4R1K8A1</accession>
<keyword evidence="11 12" id="KW-0804">Transcription</keyword>
<dbReference type="InterPro" id="IPR019475">
    <property type="entry name" value="DNA_primase_DnaB-bd"/>
</dbReference>